<proteinExistence type="predicted"/>
<gene>
    <name evidence="1" type="ORF">HY544_01520</name>
</gene>
<accession>A0A8T3YKF6</accession>
<dbReference type="EMBL" id="JACQPB010000022">
    <property type="protein sequence ID" value="MBI4210170.1"/>
    <property type="molecule type" value="Genomic_DNA"/>
</dbReference>
<protein>
    <submittedName>
        <fullName evidence="1">Uncharacterized protein</fullName>
    </submittedName>
</protein>
<dbReference type="Proteomes" id="UP000732298">
    <property type="component" value="Unassembled WGS sequence"/>
</dbReference>
<reference evidence="1" key="1">
    <citation type="submission" date="2020-07" db="EMBL/GenBank/DDBJ databases">
        <title>Huge and variable diversity of episymbiotic CPR bacteria and DPANN archaea in groundwater ecosystems.</title>
        <authorList>
            <person name="He C.Y."/>
            <person name="Keren R."/>
            <person name="Whittaker M."/>
            <person name="Farag I.F."/>
            <person name="Doudna J."/>
            <person name="Cate J.H.D."/>
            <person name="Banfield J.F."/>
        </authorList>
    </citation>
    <scope>NUCLEOTIDE SEQUENCE</scope>
    <source>
        <strain evidence="1">NC_groundwater_1296_Ag_S-0.2um_52_80</strain>
    </source>
</reference>
<name>A0A8T3YKF6_9ARCH</name>
<sequence length="136" mass="15150">MDGERYPKFSHSYKERQENSKSIKVYGSELQDFLTSLMENRGTLVSGVMCANMPNILFANDTRSDIGAVFVAQSCASVLILGKNDGNHTNAYFYSVYPSGAQVCITEIMPSDGVVDVHPFGPIEHRNPRFFTKPTF</sequence>
<comment type="caution">
    <text evidence="1">The sequence shown here is derived from an EMBL/GenBank/DDBJ whole genome shotgun (WGS) entry which is preliminary data.</text>
</comment>
<organism evidence="1 2">
    <name type="scientific">Candidatus Iainarchaeum sp</name>
    <dbReference type="NCBI Taxonomy" id="3101447"/>
    <lineage>
        <taxon>Archaea</taxon>
        <taxon>Candidatus Iainarchaeota</taxon>
        <taxon>Candidatus Iainarchaeia</taxon>
        <taxon>Candidatus Iainarchaeales</taxon>
        <taxon>Candidatus Iainarchaeaceae</taxon>
        <taxon>Candidatus Iainarchaeum</taxon>
    </lineage>
</organism>
<dbReference type="AlphaFoldDB" id="A0A8T3YKF6"/>
<evidence type="ECO:0000313" key="1">
    <source>
        <dbReference type="EMBL" id="MBI4210170.1"/>
    </source>
</evidence>
<evidence type="ECO:0000313" key="2">
    <source>
        <dbReference type="Proteomes" id="UP000732298"/>
    </source>
</evidence>